<proteinExistence type="inferred from homology"/>
<gene>
    <name evidence="6" type="ORF">SMD27_21000</name>
</gene>
<name>A0ABU5EJ18_9PROT</name>
<evidence type="ECO:0000259" key="5">
    <source>
        <dbReference type="PROSITE" id="PS50931"/>
    </source>
</evidence>
<evidence type="ECO:0000256" key="3">
    <source>
        <dbReference type="ARBA" id="ARBA00023125"/>
    </source>
</evidence>
<comment type="caution">
    <text evidence="6">The sequence shown here is derived from an EMBL/GenBank/DDBJ whole genome shotgun (WGS) entry which is preliminary data.</text>
</comment>
<dbReference type="SUPFAM" id="SSF53850">
    <property type="entry name" value="Periplasmic binding protein-like II"/>
    <property type="match status" value="1"/>
</dbReference>
<dbReference type="PANTHER" id="PTHR30427:SF1">
    <property type="entry name" value="TRANSCRIPTIONAL ACTIVATOR PROTEIN LYSR"/>
    <property type="match status" value="1"/>
</dbReference>
<dbReference type="PRINTS" id="PR00039">
    <property type="entry name" value="HTHLYSR"/>
</dbReference>
<dbReference type="Pfam" id="PF00126">
    <property type="entry name" value="HTH_1"/>
    <property type="match status" value="1"/>
</dbReference>
<reference evidence="6 7" key="1">
    <citation type="journal article" date="2016" name="Antonie Van Leeuwenhoek">
        <title>Dongia soli sp. nov., isolated from soil from Dokdo, Korea.</title>
        <authorList>
            <person name="Kim D.U."/>
            <person name="Lee H."/>
            <person name="Kim H."/>
            <person name="Kim S.G."/>
            <person name="Ka J.O."/>
        </authorList>
    </citation>
    <scope>NUCLEOTIDE SEQUENCE [LARGE SCALE GENOMIC DNA]</scope>
    <source>
        <strain evidence="6 7">D78</strain>
    </source>
</reference>
<dbReference type="Gene3D" id="1.10.10.10">
    <property type="entry name" value="Winged helix-like DNA-binding domain superfamily/Winged helix DNA-binding domain"/>
    <property type="match status" value="1"/>
</dbReference>
<dbReference type="Gene3D" id="3.40.190.10">
    <property type="entry name" value="Periplasmic binding protein-like II"/>
    <property type="match status" value="2"/>
</dbReference>
<dbReference type="EMBL" id="JAXCLW010000009">
    <property type="protein sequence ID" value="MDY0885333.1"/>
    <property type="molecule type" value="Genomic_DNA"/>
</dbReference>
<keyword evidence="3" id="KW-0238">DNA-binding</keyword>
<accession>A0ABU5EJ18</accession>
<dbReference type="Pfam" id="PF03466">
    <property type="entry name" value="LysR_substrate"/>
    <property type="match status" value="1"/>
</dbReference>
<comment type="similarity">
    <text evidence="1">Belongs to the LysR transcriptional regulatory family.</text>
</comment>
<evidence type="ECO:0000313" key="7">
    <source>
        <dbReference type="Proteomes" id="UP001279642"/>
    </source>
</evidence>
<dbReference type="InterPro" id="IPR005119">
    <property type="entry name" value="LysR_subst-bd"/>
</dbReference>
<organism evidence="6 7">
    <name type="scientific">Dongia soli</name>
    <dbReference type="NCBI Taxonomy" id="600628"/>
    <lineage>
        <taxon>Bacteria</taxon>
        <taxon>Pseudomonadati</taxon>
        <taxon>Pseudomonadota</taxon>
        <taxon>Alphaproteobacteria</taxon>
        <taxon>Rhodospirillales</taxon>
        <taxon>Dongiaceae</taxon>
        <taxon>Dongia</taxon>
    </lineage>
</organism>
<sequence>MQLRHIEACHAVFQTGAIARAARLLGVSQPAASKLIKHAEQQLGFRLFERIKGRLVPTREAEMLAPEVEKVFRQLEQLRRLGQNLVPHAQGRIRLGCIPSLGLSVVPQAIQQFQRTHPDIQYEVRTQHTSQLIEGLMSQELDLAFTFDIEPQVGIRAERLGPAELFYIRKDFNKTEARLSEIDRDDLIGLMESDPLGRLLDRKLRHEGLVASPKIQVQTYYIACALAEKGCGGAIVDAFTAMSFRDKDVGIARIKPSIGFKVVALYSDLRVLPRHCSDFIKSFQAACEISLKPNRRRAGFSGRAE</sequence>
<dbReference type="RefSeq" id="WP_320510408.1">
    <property type="nucleotide sequence ID" value="NZ_JAXCLW010000009.1"/>
</dbReference>
<protein>
    <submittedName>
        <fullName evidence="6">LysR substrate-binding domain-containing protein</fullName>
    </submittedName>
</protein>
<evidence type="ECO:0000256" key="1">
    <source>
        <dbReference type="ARBA" id="ARBA00009437"/>
    </source>
</evidence>
<keyword evidence="2" id="KW-0805">Transcription regulation</keyword>
<dbReference type="InterPro" id="IPR036388">
    <property type="entry name" value="WH-like_DNA-bd_sf"/>
</dbReference>
<evidence type="ECO:0000256" key="4">
    <source>
        <dbReference type="ARBA" id="ARBA00023163"/>
    </source>
</evidence>
<dbReference type="Proteomes" id="UP001279642">
    <property type="component" value="Unassembled WGS sequence"/>
</dbReference>
<feature type="domain" description="HTH lysR-type" evidence="5">
    <location>
        <begin position="1"/>
        <end position="58"/>
    </location>
</feature>
<evidence type="ECO:0000313" key="6">
    <source>
        <dbReference type="EMBL" id="MDY0885333.1"/>
    </source>
</evidence>
<keyword evidence="4" id="KW-0804">Transcription</keyword>
<dbReference type="SUPFAM" id="SSF46785">
    <property type="entry name" value="Winged helix' DNA-binding domain"/>
    <property type="match status" value="1"/>
</dbReference>
<dbReference type="PANTHER" id="PTHR30427">
    <property type="entry name" value="TRANSCRIPTIONAL ACTIVATOR PROTEIN LYSR"/>
    <property type="match status" value="1"/>
</dbReference>
<dbReference type="InterPro" id="IPR036390">
    <property type="entry name" value="WH_DNA-bd_sf"/>
</dbReference>
<keyword evidence="7" id="KW-1185">Reference proteome</keyword>
<evidence type="ECO:0000256" key="2">
    <source>
        <dbReference type="ARBA" id="ARBA00023015"/>
    </source>
</evidence>
<dbReference type="PROSITE" id="PS50931">
    <property type="entry name" value="HTH_LYSR"/>
    <property type="match status" value="1"/>
</dbReference>
<dbReference type="InterPro" id="IPR000847">
    <property type="entry name" value="LysR_HTH_N"/>
</dbReference>